<reference evidence="3" key="1">
    <citation type="submission" date="2018-09" db="EMBL/GenBank/DDBJ databases">
        <authorList>
            <person name="Kim I."/>
        </authorList>
    </citation>
    <scope>NUCLEOTIDE SEQUENCE [LARGE SCALE GENOMIC DNA]</scope>
    <source>
        <strain evidence="3">DD4a</strain>
    </source>
</reference>
<gene>
    <name evidence="2" type="ORF">D1781_10125</name>
</gene>
<evidence type="ECO:0000313" key="3">
    <source>
        <dbReference type="Proteomes" id="UP000265742"/>
    </source>
</evidence>
<comment type="caution">
    <text evidence="2">The sequence shown here is derived from an EMBL/GenBank/DDBJ whole genome shotgun (WGS) entry which is preliminary data.</text>
</comment>
<feature type="signal peptide" evidence="1">
    <location>
        <begin position="1"/>
        <end position="21"/>
    </location>
</feature>
<protein>
    <recommendedName>
        <fullName evidence="4">DUF4157 domain-containing protein</fullName>
    </recommendedName>
</protein>
<dbReference type="EMBL" id="QXTG01000002">
    <property type="protein sequence ID" value="RIX27879.1"/>
    <property type="molecule type" value="Genomic_DNA"/>
</dbReference>
<accession>A0A3A1TVP8</accession>
<evidence type="ECO:0000256" key="1">
    <source>
        <dbReference type="SAM" id="SignalP"/>
    </source>
</evidence>
<keyword evidence="3" id="KW-1185">Reference proteome</keyword>
<dbReference type="OrthoDB" id="4938409at2"/>
<feature type="chain" id="PRO_5017354544" description="DUF4157 domain-containing protein" evidence="1">
    <location>
        <begin position="22"/>
        <end position="306"/>
    </location>
</feature>
<dbReference type="Proteomes" id="UP000265742">
    <property type="component" value="Unassembled WGS sequence"/>
</dbReference>
<organism evidence="2 3">
    <name type="scientific">Amnibacterium setariae</name>
    <dbReference type="NCBI Taxonomy" id="2306585"/>
    <lineage>
        <taxon>Bacteria</taxon>
        <taxon>Bacillati</taxon>
        <taxon>Actinomycetota</taxon>
        <taxon>Actinomycetes</taxon>
        <taxon>Micrococcales</taxon>
        <taxon>Microbacteriaceae</taxon>
        <taxon>Amnibacterium</taxon>
    </lineage>
</organism>
<proteinExistence type="predicted"/>
<dbReference type="RefSeq" id="WP_119482188.1">
    <property type="nucleotide sequence ID" value="NZ_QXTG01000002.1"/>
</dbReference>
<sequence>MLLAGAVLALGVLGGATVAEAAPHARTASVSEYRLGELVVAGRGDATTSTVGNAGALVLLGSYDVRWTGTRAPARLALERRIGAGRWTRTTAKVSSTSAGLSVRTPRWSTKAKQRSVAYRLVSTAYTSGSRRVANTSRSHAVRIGYENQARYTGLAKRIWGYAKPYCPNTAVHVAKLGSAAGDYRTGTLLIRVTADVATYSAKNLRALALHECSHERQWLNYGGTAAGHRTMTKAAKRYFSTWSKPAGAAQPPYRLDPPDPAITPIEHAADCGAQALNPGGYLGYGGYCTAKQLAEGKRLLRGHRY</sequence>
<evidence type="ECO:0008006" key="4">
    <source>
        <dbReference type="Google" id="ProtNLM"/>
    </source>
</evidence>
<name>A0A3A1TVP8_9MICO</name>
<evidence type="ECO:0000313" key="2">
    <source>
        <dbReference type="EMBL" id="RIX27879.1"/>
    </source>
</evidence>
<keyword evidence="1" id="KW-0732">Signal</keyword>
<dbReference type="AlphaFoldDB" id="A0A3A1TVP8"/>